<dbReference type="Gene3D" id="3.40.630.30">
    <property type="match status" value="1"/>
</dbReference>
<proteinExistence type="predicted"/>
<keyword evidence="1" id="KW-0732">Signal</keyword>
<sequence>MGPATVTLVSAASAAALLPAVADVGGQVFTRAPWREPLFQARSVAARLHADLARPGFVLAVACVADELVGFGYGHRCSSLAVAADLPCGEDFTLKELGVLPAHWGKGVGAALHDRVLTASGAGPCWLVTDPRATAAIGLYRRRGWQAVARHPAGGPRLIMRRAIHGARPAQAVFAMR</sequence>
<organism evidence="3 4">
    <name type="scientific">Acrocarpospora macrocephala</name>
    <dbReference type="NCBI Taxonomy" id="150177"/>
    <lineage>
        <taxon>Bacteria</taxon>
        <taxon>Bacillati</taxon>
        <taxon>Actinomycetota</taxon>
        <taxon>Actinomycetes</taxon>
        <taxon>Streptosporangiales</taxon>
        <taxon>Streptosporangiaceae</taxon>
        <taxon>Acrocarpospora</taxon>
    </lineage>
</organism>
<protein>
    <recommendedName>
        <fullName evidence="2">N-acetyltransferase domain-containing protein</fullName>
    </recommendedName>
</protein>
<dbReference type="Proteomes" id="UP000331127">
    <property type="component" value="Unassembled WGS sequence"/>
</dbReference>
<feature type="signal peptide" evidence="1">
    <location>
        <begin position="1"/>
        <end position="22"/>
    </location>
</feature>
<comment type="caution">
    <text evidence="3">The sequence shown here is derived from an EMBL/GenBank/DDBJ whole genome shotgun (WGS) entry which is preliminary data.</text>
</comment>
<evidence type="ECO:0000259" key="2">
    <source>
        <dbReference type="PROSITE" id="PS51186"/>
    </source>
</evidence>
<dbReference type="CDD" id="cd04301">
    <property type="entry name" value="NAT_SF"/>
    <property type="match status" value="1"/>
</dbReference>
<feature type="chain" id="PRO_5039719191" description="N-acetyltransferase domain-containing protein" evidence="1">
    <location>
        <begin position="23"/>
        <end position="177"/>
    </location>
</feature>
<evidence type="ECO:0000256" key="1">
    <source>
        <dbReference type="SAM" id="SignalP"/>
    </source>
</evidence>
<dbReference type="EMBL" id="BLAE01000011">
    <property type="protein sequence ID" value="GES08751.1"/>
    <property type="molecule type" value="Genomic_DNA"/>
</dbReference>
<dbReference type="Pfam" id="PF00583">
    <property type="entry name" value="Acetyltransf_1"/>
    <property type="match status" value="1"/>
</dbReference>
<evidence type="ECO:0000313" key="4">
    <source>
        <dbReference type="Proteomes" id="UP000331127"/>
    </source>
</evidence>
<dbReference type="OrthoDB" id="3371202at2"/>
<accession>A0A5M3WNI1</accession>
<reference evidence="3 4" key="1">
    <citation type="submission" date="2019-10" db="EMBL/GenBank/DDBJ databases">
        <title>Whole genome shotgun sequence of Acrocarpospora macrocephala NBRC 16266.</title>
        <authorList>
            <person name="Ichikawa N."/>
            <person name="Kimura A."/>
            <person name="Kitahashi Y."/>
            <person name="Komaki H."/>
            <person name="Oguchi A."/>
        </authorList>
    </citation>
    <scope>NUCLEOTIDE SEQUENCE [LARGE SCALE GENOMIC DNA]</scope>
    <source>
        <strain evidence="3 4">NBRC 16266</strain>
    </source>
</reference>
<gene>
    <name evidence="3" type="ORF">Amac_023470</name>
</gene>
<dbReference type="SUPFAM" id="SSF55729">
    <property type="entry name" value="Acyl-CoA N-acyltransferases (Nat)"/>
    <property type="match status" value="1"/>
</dbReference>
<evidence type="ECO:0000313" key="3">
    <source>
        <dbReference type="EMBL" id="GES08751.1"/>
    </source>
</evidence>
<dbReference type="InterPro" id="IPR000182">
    <property type="entry name" value="GNAT_dom"/>
</dbReference>
<dbReference type="AlphaFoldDB" id="A0A5M3WNI1"/>
<dbReference type="InterPro" id="IPR016181">
    <property type="entry name" value="Acyl_CoA_acyltransferase"/>
</dbReference>
<name>A0A5M3WNI1_9ACTN</name>
<dbReference type="PROSITE" id="PS51186">
    <property type="entry name" value="GNAT"/>
    <property type="match status" value="1"/>
</dbReference>
<dbReference type="GO" id="GO:0016747">
    <property type="term" value="F:acyltransferase activity, transferring groups other than amino-acyl groups"/>
    <property type="evidence" value="ECO:0007669"/>
    <property type="project" value="InterPro"/>
</dbReference>
<keyword evidence="4" id="KW-1185">Reference proteome</keyword>
<feature type="domain" description="N-acetyltransferase" evidence="2">
    <location>
        <begin position="6"/>
        <end position="165"/>
    </location>
</feature>